<protein>
    <submittedName>
        <fullName evidence="1">Uncharacterized protein</fullName>
    </submittedName>
</protein>
<name>A0ACB8TLX1_9APHY</name>
<keyword evidence="2" id="KW-1185">Reference proteome</keyword>
<evidence type="ECO:0000313" key="2">
    <source>
        <dbReference type="Proteomes" id="UP001055072"/>
    </source>
</evidence>
<accession>A0ACB8TLX1</accession>
<dbReference type="EMBL" id="MU275054">
    <property type="protein sequence ID" value="KAI0082954.1"/>
    <property type="molecule type" value="Genomic_DNA"/>
</dbReference>
<reference evidence="1" key="1">
    <citation type="journal article" date="2021" name="Environ. Microbiol.">
        <title>Gene family expansions and transcriptome signatures uncover fungal adaptations to wood decay.</title>
        <authorList>
            <person name="Hage H."/>
            <person name="Miyauchi S."/>
            <person name="Viragh M."/>
            <person name="Drula E."/>
            <person name="Min B."/>
            <person name="Chaduli D."/>
            <person name="Navarro D."/>
            <person name="Favel A."/>
            <person name="Norest M."/>
            <person name="Lesage-Meessen L."/>
            <person name="Balint B."/>
            <person name="Merenyi Z."/>
            <person name="de Eugenio L."/>
            <person name="Morin E."/>
            <person name="Martinez A.T."/>
            <person name="Baldrian P."/>
            <person name="Stursova M."/>
            <person name="Martinez M.J."/>
            <person name="Novotny C."/>
            <person name="Magnuson J.K."/>
            <person name="Spatafora J.W."/>
            <person name="Maurice S."/>
            <person name="Pangilinan J."/>
            <person name="Andreopoulos W."/>
            <person name="LaButti K."/>
            <person name="Hundley H."/>
            <person name="Na H."/>
            <person name="Kuo A."/>
            <person name="Barry K."/>
            <person name="Lipzen A."/>
            <person name="Henrissat B."/>
            <person name="Riley R."/>
            <person name="Ahrendt S."/>
            <person name="Nagy L.G."/>
            <person name="Grigoriev I.V."/>
            <person name="Martin F."/>
            <person name="Rosso M.N."/>
        </authorList>
    </citation>
    <scope>NUCLEOTIDE SEQUENCE</scope>
    <source>
        <strain evidence="1">CBS 384.51</strain>
    </source>
</reference>
<comment type="caution">
    <text evidence="1">The sequence shown here is derived from an EMBL/GenBank/DDBJ whole genome shotgun (WGS) entry which is preliminary data.</text>
</comment>
<evidence type="ECO:0000313" key="1">
    <source>
        <dbReference type="EMBL" id="KAI0082954.1"/>
    </source>
</evidence>
<proteinExistence type="predicted"/>
<dbReference type="Proteomes" id="UP001055072">
    <property type="component" value="Unassembled WGS sequence"/>
</dbReference>
<gene>
    <name evidence="1" type="ORF">BDY19DRAFT_999030</name>
</gene>
<sequence length="166" mass="18349">MRTNTKAILLSEFLAQEVAHRKLQGGRVRRVRSEGITTSSRGIPRISQSSDDDRVSIQFLYLTLEQALVLAPGCVVRLTGPDPYPQKVAYELQKLVVTSIHAECLIYWALPADDFTLPSGLLVILEPFCPLTPATMSILGMIGVGSVTIPFILPVEERLHKSEHNL</sequence>
<organism evidence="1 2">
    <name type="scientific">Irpex rosettiformis</name>
    <dbReference type="NCBI Taxonomy" id="378272"/>
    <lineage>
        <taxon>Eukaryota</taxon>
        <taxon>Fungi</taxon>
        <taxon>Dikarya</taxon>
        <taxon>Basidiomycota</taxon>
        <taxon>Agaricomycotina</taxon>
        <taxon>Agaricomycetes</taxon>
        <taxon>Polyporales</taxon>
        <taxon>Irpicaceae</taxon>
        <taxon>Irpex</taxon>
    </lineage>
</organism>